<gene>
    <name evidence="1" type="ORF">CLUMA_CG008893</name>
</gene>
<name>A0A1J1I8R3_9DIPT</name>
<evidence type="ECO:0000313" key="2">
    <source>
        <dbReference type="Proteomes" id="UP000183832"/>
    </source>
</evidence>
<dbReference type="Proteomes" id="UP000183832">
    <property type="component" value="Unassembled WGS sequence"/>
</dbReference>
<protein>
    <submittedName>
        <fullName evidence="1">CLUMA_CG008893, isoform A</fullName>
    </submittedName>
</protein>
<dbReference type="AlphaFoldDB" id="A0A1J1I8R3"/>
<evidence type="ECO:0000313" key="1">
    <source>
        <dbReference type="EMBL" id="CRK95342.1"/>
    </source>
</evidence>
<reference evidence="1 2" key="1">
    <citation type="submission" date="2015-04" db="EMBL/GenBank/DDBJ databases">
        <authorList>
            <person name="Syromyatnikov M.Y."/>
            <person name="Popov V.N."/>
        </authorList>
    </citation>
    <scope>NUCLEOTIDE SEQUENCE [LARGE SCALE GENOMIC DNA]</scope>
</reference>
<accession>A0A1J1I8R3</accession>
<dbReference type="EMBL" id="CVRI01000041">
    <property type="protein sequence ID" value="CRK95342.1"/>
    <property type="molecule type" value="Genomic_DNA"/>
</dbReference>
<proteinExistence type="predicted"/>
<keyword evidence="2" id="KW-1185">Reference proteome</keyword>
<sequence length="61" mass="7407">MTKLCKSLWNQAPDEFCLIVKFEQLNMIWIANILTAVTFLKKTERMKIPRHYKDHLKRMKL</sequence>
<organism evidence="1 2">
    <name type="scientific">Clunio marinus</name>
    <dbReference type="NCBI Taxonomy" id="568069"/>
    <lineage>
        <taxon>Eukaryota</taxon>
        <taxon>Metazoa</taxon>
        <taxon>Ecdysozoa</taxon>
        <taxon>Arthropoda</taxon>
        <taxon>Hexapoda</taxon>
        <taxon>Insecta</taxon>
        <taxon>Pterygota</taxon>
        <taxon>Neoptera</taxon>
        <taxon>Endopterygota</taxon>
        <taxon>Diptera</taxon>
        <taxon>Nematocera</taxon>
        <taxon>Chironomoidea</taxon>
        <taxon>Chironomidae</taxon>
        <taxon>Clunio</taxon>
    </lineage>
</organism>